<keyword evidence="3" id="KW-1185">Reference proteome</keyword>
<evidence type="ECO:0000313" key="2">
    <source>
        <dbReference type="EMBL" id="BCJ93336.1"/>
    </source>
</evidence>
<dbReference type="Pfam" id="PF02368">
    <property type="entry name" value="Big_2"/>
    <property type="match status" value="1"/>
</dbReference>
<dbReference type="RefSeq" id="WP_184090361.1">
    <property type="nucleotide sequence ID" value="NZ_AP023367.1"/>
</dbReference>
<evidence type="ECO:0000313" key="3">
    <source>
        <dbReference type="Proteomes" id="UP000515561"/>
    </source>
</evidence>
<gene>
    <name evidence="2" type="ORF">acsn021_09050</name>
</gene>
<dbReference type="Gene3D" id="2.60.40.1080">
    <property type="match status" value="1"/>
</dbReference>
<dbReference type="Proteomes" id="UP000515561">
    <property type="component" value="Chromosome"/>
</dbReference>
<reference evidence="2 3" key="1">
    <citation type="journal article" date="2016" name="Int. J. Syst. Evol. Microbiol.">
        <title>Descriptions of Anaerotaenia torta gen. nov., sp. nov. and Anaerocolumna cellulosilytica gen. nov., sp. nov. isolated from a methanogenic reactor of cattle waste.</title>
        <authorList>
            <person name="Uek A."/>
            <person name="Ohtaki Y."/>
            <person name="Kaku N."/>
            <person name="Ueki K."/>
        </authorList>
    </citation>
    <scope>NUCLEOTIDE SEQUENCE [LARGE SCALE GENOMIC DNA]</scope>
    <source>
        <strain evidence="2 3">SN021</strain>
    </source>
</reference>
<dbReference type="EMBL" id="AP023367">
    <property type="protein sequence ID" value="BCJ93336.1"/>
    <property type="molecule type" value="Genomic_DNA"/>
</dbReference>
<sequence length="181" mass="19195">MKKLKNVVMVLLVLLLIAANLEIVEAARISSKSYAMMVGETVTLRVLDTKKTVKWSSSNKAVASVDKKGNVKAKKTGEAVITAKIGKSTYTCKVKVTKAVNAILYNQGSVTEEPGTDNPSDNPTDGIADVKPGMTLEAVSSLLGSIGTLQSEDGNNKTYVFKDSKGDEIGTVKFVDGVVPE</sequence>
<dbReference type="KEGG" id="acel:acsn021_09050"/>
<dbReference type="InterPro" id="IPR003343">
    <property type="entry name" value="Big_2"/>
</dbReference>
<name>A0A6S6QUH9_9FIRM</name>
<dbReference type="InterPro" id="IPR008964">
    <property type="entry name" value="Invasin/intimin_cell_adhesion"/>
</dbReference>
<dbReference type="SUPFAM" id="SSF49373">
    <property type="entry name" value="Invasin/intimin cell-adhesion fragments"/>
    <property type="match status" value="1"/>
</dbReference>
<evidence type="ECO:0000256" key="1">
    <source>
        <dbReference type="SAM" id="MobiDB-lite"/>
    </source>
</evidence>
<protein>
    <submittedName>
        <fullName evidence="2">Uncharacterized protein</fullName>
    </submittedName>
</protein>
<dbReference type="SMART" id="SM00635">
    <property type="entry name" value="BID_2"/>
    <property type="match status" value="1"/>
</dbReference>
<dbReference type="AlphaFoldDB" id="A0A6S6QUH9"/>
<accession>A0A6S6QUH9</accession>
<feature type="region of interest" description="Disordered" evidence="1">
    <location>
        <begin position="109"/>
        <end position="129"/>
    </location>
</feature>
<proteinExistence type="predicted"/>
<organism evidence="2 3">
    <name type="scientific">Anaerocolumna cellulosilytica</name>
    <dbReference type="NCBI Taxonomy" id="433286"/>
    <lineage>
        <taxon>Bacteria</taxon>
        <taxon>Bacillati</taxon>
        <taxon>Bacillota</taxon>
        <taxon>Clostridia</taxon>
        <taxon>Lachnospirales</taxon>
        <taxon>Lachnospiraceae</taxon>
        <taxon>Anaerocolumna</taxon>
    </lineage>
</organism>